<sequence length="467" mass="53683">MVLYFESDAVSPSAMIYMGKDKFENEELIKFGFEEDVWFHVDKLSSAHVYLRQQKGASWEDIPELLLQDLAQLTKANSIEGNKKDNITVIYTPWANLKKTQGMETGQVTFHKNTMVKRIHVQTRANAIINRLNKTKEEREPDLANEKVIRAREDRDVSREMEKKQRQQERAEKEAKRIAEETKSYSAAMKERNMKSNRRDLDESAKRTPFKDAISTMSSLIKPNPTLDTLCRFLNSVRGTDKVLMLMVYASKIGIYALHRKDPKSPIAVRLQNLIGPASDTRMLLRYYGLLPMYQWILYSEAHPAATSYLQTLIRLQNLANVLYYPLEHAYWLGAHNVIPMSEETRDKVFGLWSSRFWALYVVLYFAQLWEEHKILLTKEVALEKRIRASSKSGDDSVKVKQTLGEQKVALADERKTLMINFVINAAYFPLTIHWSVEASPFPEIGVGICGTVAALAQIYTAWIASC</sequence>
<dbReference type="GO" id="GO:0016559">
    <property type="term" value="P:peroxisome fission"/>
    <property type="evidence" value="ECO:0007669"/>
    <property type="project" value="InterPro"/>
</dbReference>
<dbReference type="InterPro" id="IPR008733">
    <property type="entry name" value="PEX11"/>
</dbReference>
<comment type="subcellular location">
    <subcellularLocation>
        <location evidence="4">Peroxisome membrane</location>
    </subcellularLocation>
</comment>
<evidence type="ECO:0000256" key="4">
    <source>
        <dbReference type="ARBA" id="ARBA00046271"/>
    </source>
</evidence>
<dbReference type="Pfam" id="PF05670">
    <property type="entry name" value="NFACT-R_1"/>
    <property type="match status" value="1"/>
</dbReference>
<name>A0A507C1F5_9FUNG</name>
<feature type="domain" description="NFACT RNA-binding" evidence="6">
    <location>
        <begin position="1"/>
        <end position="111"/>
    </location>
</feature>
<feature type="region of interest" description="Disordered" evidence="5">
    <location>
        <begin position="154"/>
        <end position="206"/>
    </location>
</feature>
<dbReference type="PANTHER" id="PTHR13049">
    <property type="entry name" value="DUF814-RELATED"/>
    <property type="match status" value="1"/>
</dbReference>
<reference evidence="7 8" key="1">
    <citation type="journal article" date="2019" name="Sci. Rep.">
        <title>Comparative genomics of chytrid fungi reveal insights into the obligate biotrophic and pathogenic lifestyle of Synchytrium endobioticum.</title>
        <authorList>
            <person name="van de Vossenberg B.T.L.H."/>
            <person name="Warris S."/>
            <person name="Nguyen H.D.T."/>
            <person name="van Gent-Pelzer M.P.E."/>
            <person name="Joly D.L."/>
            <person name="van de Geest H.C."/>
            <person name="Bonants P.J.M."/>
            <person name="Smith D.S."/>
            <person name="Levesque C.A."/>
            <person name="van der Lee T.A.J."/>
        </authorList>
    </citation>
    <scope>NUCLEOTIDE SEQUENCE [LARGE SCALE GENOMIC DNA]</scope>
    <source>
        <strain evidence="7 8">JEL517</strain>
    </source>
</reference>
<dbReference type="Proteomes" id="UP000319731">
    <property type="component" value="Unassembled WGS sequence"/>
</dbReference>
<comment type="caution">
    <text evidence="7">The sequence shown here is derived from an EMBL/GenBank/DDBJ whole genome shotgun (WGS) entry which is preliminary data.</text>
</comment>
<dbReference type="RefSeq" id="XP_031024240.1">
    <property type="nucleotide sequence ID" value="XM_031169786.1"/>
</dbReference>
<accession>A0A507C1F5</accession>
<evidence type="ECO:0000256" key="2">
    <source>
        <dbReference type="ARBA" id="ARBA00023136"/>
    </source>
</evidence>
<gene>
    <name evidence="7" type="ORF">SmJEL517_g03858</name>
</gene>
<evidence type="ECO:0000256" key="5">
    <source>
        <dbReference type="SAM" id="MobiDB-lite"/>
    </source>
</evidence>
<dbReference type="EMBL" id="QEAO01000022">
    <property type="protein sequence ID" value="TPX33198.1"/>
    <property type="molecule type" value="Genomic_DNA"/>
</dbReference>
<evidence type="ECO:0000256" key="3">
    <source>
        <dbReference type="ARBA" id="ARBA00023140"/>
    </source>
</evidence>
<dbReference type="PANTHER" id="PTHR13049:SF2">
    <property type="entry name" value="COILED-COIL DOMAIN-CONTAINING PROTEIN 25"/>
    <property type="match status" value="1"/>
</dbReference>
<dbReference type="GO" id="GO:0005778">
    <property type="term" value="C:peroxisomal membrane"/>
    <property type="evidence" value="ECO:0007669"/>
    <property type="project" value="UniProtKB-SubCell"/>
</dbReference>
<evidence type="ECO:0000313" key="7">
    <source>
        <dbReference type="EMBL" id="TPX33198.1"/>
    </source>
</evidence>
<comment type="similarity">
    <text evidence="1">Belongs to the CCDC25 family.</text>
</comment>
<keyword evidence="8" id="KW-1185">Reference proteome</keyword>
<dbReference type="Pfam" id="PF05648">
    <property type="entry name" value="PEX11"/>
    <property type="match status" value="1"/>
</dbReference>
<dbReference type="OrthoDB" id="10005898at2759"/>
<keyword evidence="2" id="KW-0472">Membrane</keyword>
<evidence type="ECO:0000256" key="1">
    <source>
        <dbReference type="ARBA" id="ARBA00008998"/>
    </source>
</evidence>
<protein>
    <recommendedName>
        <fullName evidence="6">NFACT RNA-binding domain-containing protein</fullName>
    </recommendedName>
</protein>
<dbReference type="GeneID" id="42005083"/>
<evidence type="ECO:0000259" key="6">
    <source>
        <dbReference type="Pfam" id="PF05670"/>
    </source>
</evidence>
<keyword evidence="3" id="KW-0576">Peroxisome</keyword>
<dbReference type="STRING" id="1806994.A0A507C1F5"/>
<proteinExistence type="inferred from homology"/>
<dbReference type="AlphaFoldDB" id="A0A507C1F5"/>
<organism evidence="7 8">
    <name type="scientific">Synchytrium microbalum</name>
    <dbReference type="NCBI Taxonomy" id="1806994"/>
    <lineage>
        <taxon>Eukaryota</taxon>
        <taxon>Fungi</taxon>
        <taxon>Fungi incertae sedis</taxon>
        <taxon>Chytridiomycota</taxon>
        <taxon>Chytridiomycota incertae sedis</taxon>
        <taxon>Chytridiomycetes</taxon>
        <taxon>Synchytriales</taxon>
        <taxon>Synchytriaceae</taxon>
        <taxon>Synchytrium</taxon>
    </lineage>
</organism>
<dbReference type="InterPro" id="IPR039730">
    <property type="entry name" value="Jlp2/Ccd25"/>
</dbReference>
<dbReference type="InterPro" id="IPR008532">
    <property type="entry name" value="NFACT_RNA-bd"/>
</dbReference>
<evidence type="ECO:0000313" key="8">
    <source>
        <dbReference type="Proteomes" id="UP000319731"/>
    </source>
</evidence>